<accession>A0A670Y2Z0</accession>
<name>A0A670Y2Z0_PSETE</name>
<proteinExistence type="predicted"/>
<protein>
    <submittedName>
        <fullName evidence="1">NADH:ubiquinone oxidoreductase complex assembly factor 8</fullName>
    </submittedName>
</protein>
<dbReference type="OMA" id="KKDLCAQ"/>
<reference evidence="1" key="1">
    <citation type="submission" date="2025-08" db="UniProtKB">
        <authorList>
            <consortium name="Ensembl"/>
        </authorList>
    </citation>
    <scope>IDENTIFICATION</scope>
</reference>
<dbReference type="Ensembl" id="ENSPTXT00000003784.1">
    <property type="protein sequence ID" value="ENSPTXP00000003677.1"/>
    <property type="gene ID" value="ENSPTXG00000002743.1"/>
</dbReference>
<sequence length="84" mass="9504">MSSRAVWERVRARVQRFPELLASCGEQATVYGKCIASNTTEHGNLKKDVCAKEFAMLMDCFTEAVSCLHFVFHFTWLTFHLGSG</sequence>
<dbReference type="PANTHER" id="PTHR34561:SF1">
    <property type="entry name" value="NADH DEHYDROGENASE [UBIQUINONE] 1 ALPHA SUBCOMPLEX ASSEMBLY FACTOR 8"/>
    <property type="match status" value="1"/>
</dbReference>
<dbReference type="Proteomes" id="UP000472273">
    <property type="component" value="Unplaced"/>
</dbReference>
<gene>
    <name evidence="1" type="primary">NDUFAF8</name>
</gene>
<dbReference type="PANTHER" id="PTHR34561">
    <property type="entry name" value="NADH DEHYDROGENASE [UBIQUINONE] 1 ALPHA SUBCOMPLEX ASSEMBLY FACTOR 8"/>
    <property type="match status" value="1"/>
</dbReference>
<evidence type="ECO:0000313" key="2">
    <source>
        <dbReference type="Proteomes" id="UP000472273"/>
    </source>
</evidence>
<dbReference type="GO" id="GO:0005759">
    <property type="term" value="C:mitochondrial matrix"/>
    <property type="evidence" value="ECO:0007669"/>
    <property type="project" value="Ensembl"/>
</dbReference>
<dbReference type="AlphaFoldDB" id="A0A670Y2Z0"/>
<dbReference type="GO" id="GO:0032981">
    <property type="term" value="P:mitochondrial respiratory chain complex I assembly"/>
    <property type="evidence" value="ECO:0007669"/>
    <property type="project" value="Ensembl"/>
</dbReference>
<dbReference type="InterPro" id="IPR034595">
    <property type="entry name" value="NDUFAF8"/>
</dbReference>
<dbReference type="GeneTree" id="ENSGT00520000061927"/>
<organism evidence="1 2">
    <name type="scientific">Pseudonaja textilis</name>
    <name type="common">Eastern brown snake</name>
    <dbReference type="NCBI Taxonomy" id="8673"/>
    <lineage>
        <taxon>Eukaryota</taxon>
        <taxon>Metazoa</taxon>
        <taxon>Chordata</taxon>
        <taxon>Craniata</taxon>
        <taxon>Vertebrata</taxon>
        <taxon>Euteleostomi</taxon>
        <taxon>Lepidosauria</taxon>
        <taxon>Squamata</taxon>
        <taxon>Bifurcata</taxon>
        <taxon>Unidentata</taxon>
        <taxon>Episquamata</taxon>
        <taxon>Toxicofera</taxon>
        <taxon>Serpentes</taxon>
        <taxon>Colubroidea</taxon>
        <taxon>Elapidae</taxon>
        <taxon>Hydrophiinae</taxon>
        <taxon>Pseudonaja</taxon>
    </lineage>
</organism>
<reference evidence="1" key="2">
    <citation type="submission" date="2025-09" db="UniProtKB">
        <authorList>
            <consortium name="Ensembl"/>
        </authorList>
    </citation>
    <scope>IDENTIFICATION</scope>
</reference>
<keyword evidence="2" id="KW-1185">Reference proteome</keyword>
<evidence type="ECO:0000313" key="1">
    <source>
        <dbReference type="Ensembl" id="ENSPTXP00000003677.1"/>
    </source>
</evidence>